<dbReference type="PROSITE" id="PS51186">
    <property type="entry name" value="GNAT"/>
    <property type="match status" value="2"/>
</dbReference>
<dbReference type="InterPro" id="IPR000182">
    <property type="entry name" value="GNAT_dom"/>
</dbReference>
<evidence type="ECO:0000313" key="5">
    <source>
        <dbReference type="Proteomes" id="UP000197446"/>
    </source>
</evidence>
<dbReference type="EMBL" id="NISI01000002">
    <property type="protein sequence ID" value="OWR04735.1"/>
    <property type="molecule type" value="Genomic_DNA"/>
</dbReference>
<name>A0A254N9R2_9BURK</name>
<dbReference type="OrthoDB" id="3389160at2"/>
<organism evidence="4 5">
    <name type="scientific">Roseateles puraquae</name>
    <dbReference type="NCBI Taxonomy" id="431059"/>
    <lineage>
        <taxon>Bacteria</taxon>
        <taxon>Pseudomonadati</taxon>
        <taxon>Pseudomonadota</taxon>
        <taxon>Betaproteobacteria</taxon>
        <taxon>Burkholderiales</taxon>
        <taxon>Sphaerotilaceae</taxon>
        <taxon>Roseateles</taxon>
    </lineage>
</organism>
<dbReference type="GO" id="GO:0016747">
    <property type="term" value="F:acyltransferase activity, transferring groups other than amino-acyl groups"/>
    <property type="evidence" value="ECO:0007669"/>
    <property type="project" value="InterPro"/>
</dbReference>
<proteinExistence type="predicted"/>
<protein>
    <recommendedName>
        <fullName evidence="3">N-acetyltransferase domain-containing protein</fullName>
    </recommendedName>
</protein>
<keyword evidence="2" id="KW-0012">Acyltransferase</keyword>
<evidence type="ECO:0000256" key="2">
    <source>
        <dbReference type="ARBA" id="ARBA00023315"/>
    </source>
</evidence>
<reference evidence="4 5" key="1">
    <citation type="journal article" date="2007" name="Int. J. Syst. Evol. Microbiol.">
        <title>Description of Pelomonas aquatica sp. nov. and Pelomonas puraquae sp. nov., isolated from industrial and haemodialysis water.</title>
        <authorList>
            <person name="Gomila M."/>
            <person name="Bowien B."/>
            <person name="Falsen E."/>
            <person name="Moore E.R."/>
            <person name="Lalucat J."/>
        </authorList>
    </citation>
    <scope>NUCLEOTIDE SEQUENCE [LARGE SCALE GENOMIC DNA]</scope>
    <source>
        <strain evidence="4 5">CCUG 52769</strain>
    </source>
</reference>
<evidence type="ECO:0000313" key="4">
    <source>
        <dbReference type="EMBL" id="OWR04735.1"/>
    </source>
</evidence>
<dbReference type="AlphaFoldDB" id="A0A254N9R2"/>
<dbReference type="Pfam" id="PF00583">
    <property type="entry name" value="Acetyltransf_1"/>
    <property type="match status" value="2"/>
</dbReference>
<evidence type="ECO:0000259" key="3">
    <source>
        <dbReference type="PROSITE" id="PS51186"/>
    </source>
</evidence>
<dbReference type="Proteomes" id="UP000197446">
    <property type="component" value="Unassembled WGS sequence"/>
</dbReference>
<comment type="caution">
    <text evidence="4">The sequence shown here is derived from an EMBL/GenBank/DDBJ whole genome shotgun (WGS) entry which is preliminary data.</text>
</comment>
<dbReference type="InterPro" id="IPR016181">
    <property type="entry name" value="Acyl_CoA_acyltransferase"/>
</dbReference>
<dbReference type="Gene3D" id="3.40.630.30">
    <property type="match status" value="2"/>
</dbReference>
<dbReference type="InterPro" id="IPR050832">
    <property type="entry name" value="Bact_Acetyltransf"/>
</dbReference>
<dbReference type="CDD" id="cd04301">
    <property type="entry name" value="NAT_SF"/>
    <property type="match status" value="1"/>
</dbReference>
<gene>
    <name evidence="4" type="ORF">CDO81_09160</name>
</gene>
<sequence length="329" mass="35524">MTLSLHDVDPDDADAQQLLAELSDILQALTGSSGRSSFSAADARGPGSRFVVARDASGRAVGCGALRPLQPGVAELKRMYARAGTRGVGAAVLAYLETAARELGYRAVWLETRAVNTRAVAFYTRQGYRRIDNFGRYVGNAAAVCLGKDWRMTIKELNAAQAQARVGELAEVLRDCVEGGASVGFMLPLAAGRPEAFWRRVAEGVAAGERHLFVAEDEHGRVCGTVSLVIDMPDNQPHRADVSKMLVHRRARRQGLAERLLLALEAKARELGKTTLVLDTVTGSDASRLYERLGWQKAGDIPNYALMPDGAPCSTTYYFRALTDSSRGA</sequence>
<feature type="domain" description="N-acetyltransferase" evidence="3">
    <location>
        <begin position="3"/>
        <end position="151"/>
    </location>
</feature>
<evidence type="ECO:0000256" key="1">
    <source>
        <dbReference type="ARBA" id="ARBA00022679"/>
    </source>
</evidence>
<dbReference type="PANTHER" id="PTHR43877">
    <property type="entry name" value="AMINOALKYLPHOSPHONATE N-ACETYLTRANSFERASE-RELATED-RELATED"/>
    <property type="match status" value="1"/>
</dbReference>
<dbReference type="SUPFAM" id="SSF55729">
    <property type="entry name" value="Acyl-CoA N-acyltransferases (Nat)"/>
    <property type="match status" value="2"/>
</dbReference>
<keyword evidence="1" id="KW-0808">Transferase</keyword>
<feature type="domain" description="N-acetyltransferase" evidence="3">
    <location>
        <begin position="152"/>
        <end position="323"/>
    </location>
</feature>
<accession>A0A254N9R2</accession>
<keyword evidence="5" id="KW-1185">Reference proteome</keyword>